<evidence type="ECO:0000313" key="12">
    <source>
        <dbReference type="Proteomes" id="UP000494106"/>
    </source>
</evidence>
<gene>
    <name evidence="11" type="ORF">APLA_LOCUS12970</name>
</gene>
<keyword evidence="7 9" id="KW-0496">Mitochondrion</keyword>
<feature type="region of interest" description="Disordered" evidence="10">
    <location>
        <begin position="165"/>
        <end position="197"/>
    </location>
</feature>
<keyword evidence="5 9" id="KW-0999">Mitochondrion inner membrane</keyword>
<evidence type="ECO:0000256" key="2">
    <source>
        <dbReference type="ARBA" id="ARBA00006416"/>
    </source>
</evidence>
<organism evidence="11 12">
    <name type="scientific">Arctia plantaginis</name>
    <name type="common">Wood tiger moth</name>
    <name type="synonym">Phalaena plantaginis</name>
    <dbReference type="NCBI Taxonomy" id="874455"/>
    <lineage>
        <taxon>Eukaryota</taxon>
        <taxon>Metazoa</taxon>
        <taxon>Ecdysozoa</taxon>
        <taxon>Arthropoda</taxon>
        <taxon>Hexapoda</taxon>
        <taxon>Insecta</taxon>
        <taxon>Pterygota</taxon>
        <taxon>Neoptera</taxon>
        <taxon>Endopterygota</taxon>
        <taxon>Lepidoptera</taxon>
        <taxon>Glossata</taxon>
        <taxon>Ditrysia</taxon>
        <taxon>Noctuoidea</taxon>
        <taxon>Erebidae</taxon>
        <taxon>Arctiinae</taxon>
        <taxon>Arctia</taxon>
    </lineage>
</organism>
<dbReference type="AlphaFoldDB" id="A0A8S1AZW6"/>
<dbReference type="InterPro" id="IPR005336">
    <property type="entry name" value="MPC"/>
</dbReference>
<evidence type="ECO:0000256" key="10">
    <source>
        <dbReference type="SAM" id="MobiDB-lite"/>
    </source>
</evidence>
<comment type="caution">
    <text evidence="11">The sequence shown here is derived from an EMBL/GenBank/DDBJ whole genome shotgun (WGS) entry which is preliminary data.</text>
</comment>
<keyword evidence="3 9" id="KW-0813">Transport</keyword>
<comment type="subcellular location">
    <subcellularLocation>
        <location evidence="1 9">Mitochondrion inner membrane</location>
        <topology evidence="1 9">Multi-pass membrane protein</topology>
    </subcellularLocation>
</comment>
<dbReference type="OrthoDB" id="1697690at2759"/>
<keyword evidence="8" id="KW-0472">Membrane</keyword>
<comment type="similarity">
    <text evidence="2 9">Belongs to the mitochondrial pyruvate carrier (MPC) (TC 2.A.105) family.</text>
</comment>
<proteinExistence type="inferred from homology"/>
<evidence type="ECO:0000256" key="5">
    <source>
        <dbReference type="ARBA" id="ARBA00022792"/>
    </source>
</evidence>
<dbReference type="EMBL" id="CADEBC010000547">
    <property type="protein sequence ID" value="CAB3251310.1"/>
    <property type="molecule type" value="Genomic_DNA"/>
</dbReference>
<evidence type="ECO:0000256" key="9">
    <source>
        <dbReference type="RuleBase" id="RU363100"/>
    </source>
</evidence>
<evidence type="ECO:0000256" key="7">
    <source>
        <dbReference type="ARBA" id="ARBA00023128"/>
    </source>
</evidence>
<sequence length="197" mass="22217">MDQYTLVESSGNSKDINNISYIEVYDYGRLLIYYNLKEIANMSHAKKFFKQLKSKEFRDYLMSTHFWGPVANWGIPIAAIADTKKDPSFISGKMTLDSCGMIELRGWARDPKHSMFSGMVEDLPQGQPLETPLHPKRVRVLPGSIPINPELETVWSSLTIITTSPSHHREETAPVAPLSPPRRTPVEMSDMVPSPAL</sequence>
<reference evidence="11 12" key="1">
    <citation type="submission" date="2020-04" db="EMBL/GenBank/DDBJ databases">
        <authorList>
            <person name="Wallbank WR R."/>
            <person name="Pardo Diaz C."/>
            <person name="Kozak K."/>
            <person name="Martin S."/>
            <person name="Jiggins C."/>
            <person name="Moest M."/>
            <person name="Warren A I."/>
            <person name="Byers J.R.P. K."/>
            <person name="Montejo-Kovacevich G."/>
            <person name="Yen C E."/>
        </authorList>
    </citation>
    <scope>NUCLEOTIDE SEQUENCE [LARGE SCALE GENOMIC DNA]</scope>
</reference>
<evidence type="ECO:0000256" key="8">
    <source>
        <dbReference type="ARBA" id="ARBA00023136"/>
    </source>
</evidence>
<dbReference type="Pfam" id="PF03650">
    <property type="entry name" value="MPC"/>
    <property type="match status" value="1"/>
</dbReference>
<keyword evidence="12" id="KW-1185">Reference proteome</keyword>
<evidence type="ECO:0000256" key="6">
    <source>
        <dbReference type="ARBA" id="ARBA00022989"/>
    </source>
</evidence>
<protein>
    <recommendedName>
        <fullName evidence="9">Mitochondrial pyruvate carrier</fullName>
    </recommendedName>
</protein>
<keyword evidence="6" id="KW-1133">Transmembrane helix</keyword>
<name>A0A8S1AZW6_ARCPL</name>
<evidence type="ECO:0000313" key="11">
    <source>
        <dbReference type="EMBL" id="CAB3251310.1"/>
    </source>
</evidence>
<evidence type="ECO:0000256" key="4">
    <source>
        <dbReference type="ARBA" id="ARBA00022692"/>
    </source>
</evidence>
<dbReference type="Proteomes" id="UP000494106">
    <property type="component" value="Unassembled WGS sequence"/>
</dbReference>
<comment type="function">
    <text evidence="9">Mediates the uptake of pyruvate into mitochondria.</text>
</comment>
<accession>A0A8S1AZW6</accession>
<dbReference type="GO" id="GO:0005743">
    <property type="term" value="C:mitochondrial inner membrane"/>
    <property type="evidence" value="ECO:0007669"/>
    <property type="project" value="UniProtKB-SubCell"/>
</dbReference>
<evidence type="ECO:0000256" key="3">
    <source>
        <dbReference type="ARBA" id="ARBA00022448"/>
    </source>
</evidence>
<dbReference type="GO" id="GO:0006850">
    <property type="term" value="P:pyruvate import into mitochondria"/>
    <property type="evidence" value="ECO:0007669"/>
    <property type="project" value="InterPro"/>
</dbReference>
<keyword evidence="4" id="KW-0812">Transmembrane</keyword>
<evidence type="ECO:0000256" key="1">
    <source>
        <dbReference type="ARBA" id="ARBA00004448"/>
    </source>
</evidence>